<protein>
    <submittedName>
        <fullName evidence="3">Uncharacterized protein</fullName>
    </submittedName>
</protein>
<dbReference type="EMBL" id="CDMZ01002630">
    <property type="protein sequence ID" value="CEM43193.1"/>
    <property type="molecule type" value="Genomic_DNA"/>
</dbReference>
<reference evidence="3" key="1">
    <citation type="submission" date="2014-11" db="EMBL/GenBank/DDBJ databases">
        <authorList>
            <person name="Otto D Thomas"/>
            <person name="Naeem Raeece"/>
        </authorList>
    </citation>
    <scope>NUCLEOTIDE SEQUENCE</scope>
</reference>
<gene>
    <name evidence="3" type="ORF">Cvel_1016</name>
</gene>
<feature type="region of interest" description="Disordered" evidence="1">
    <location>
        <begin position="404"/>
        <end position="425"/>
    </location>
</feature>
<dbReference type="InterPro" id="IPR011249">
    <property type="entry name" value="Metalloenz_LuxS/M16"/>
</dbReference>
<evidence type="ECO:0000256" key="1">
    <source>
        <dbReference type="SAM" id="MobiDB-lite"/>
    </source>
</evidence>
<feature type="chain" id="PRO_5005191431" evidence="2">
    <location>
        <begin position="27"/>
        <end position="1281"/>
    </location>
</feature>
<evidence type="ECO:0000256" key="2">
    <source>
        <dbReference type="SAM" id="SignalP"/>
    </source>
</evidence>
<feature type="region of interest" description="Disordered" evidence="1">
    <location>
        <begin position="51"/>
        <end position="70"/>
    </location>
</feature>
<feature type="region of interest" description="Disordered" evidence="1">
    <location>
        <begin position="1217"/>
        <end position="1281"/>
    </location>
</feature>
<feature type="compositionally biased region" description="Basic residues" evidence="1">
    <location>
        <begin position="55"/>
        <end position="64"/>
    </location>
</feature>
<sequence length="1281" mass="139446">MDRRASRCSFRTVLLLSALLYGGLCAYAFAPHTCPPAPSLHVKGRRASWQNAFHSQRHRRKQRASKLQGSDLTASVSVESRLFPTGSEKVLRGVLLESNLEFVIVREDRRRGGRAGQKGDSQKRAQSGGASHKFLVALEVLGGSVMESDGEEGITHLMEHIMADRLQGVRGSSPSVSACVTPRCSLFSMVGSSFDRDFVSGEGGMERALLSLRNILGDSKVDVEVLERERQRVLSEISCQSSFFEAGSGRLSEKMHQENVIPRKMPVGRKECVDSFSVEQMEEFHRKNITPDKSRVYVVGDFEDTEGVRQLLEKTFQGLRVSPASDERKRTVSGIPFDLQSNNVRSRPFSPGGGHLFFSPQSSSDPHKHEEEKQREETGVRASKTDALFLPWGQRGNLRCRAVIKRPLPSPENEQGQKDRAKEGARRVAEALIERRLQRAGFGSCLQGKGGSSPQGGSGGLYRRGKVSKTRCSLWQADEIELGCRTLSFQLETSVDEMDRVSEICVAELRRLAEGNHFGEEELESAREAALETWNSELRNRVGNLDFSLDACRAAIACGTPLESLDDRWVRVERSVRAASLDDVAASLREFAGWVPQVFRSGGGDANLLVVWGGEGEAEGSGSSAGGTGDGARLLQVLQEASRAPVESLPFPSPIPSRLLESPPSSALSSDFVRLGLEKEGRETLKDGGMTEEGRLYEEQIGWTTGWRGSTSVGLRLREMSNKVKVNFVDVVRKGRGKGAVEKEPDWRVDFTLAGGSLLEGLEGVEKGSLSAGAVALESEGSILGLSRSFVSQVLEKAGASLECECREDVFSLRVTVDGSGRGDGGVGGLEVALQFVCSVLALGAAGGEKENEIPHLVFDDASLRRAAETLEAPRGDFEIVRSLANVGSGLLRQASGGGTEKVGGITPDGIRRVLKAQMNEEVEISVVRGDGARDVEWVVVEDLLLKTAGRVPRSLSECLVTDTKAVRKCIEVRGDDDNDSGVVDETQVTLGVGMPWPNRWGVLPEGESLGSLIEKHELGDGGGFGALLSRQVQDAVRVAARDGLGSVLSGGGVGLDRREVRWRHPLFGFLVTLLLTFLFSEKVDRDMKKRPLAYLHGVDTAASHNVVWGNVLYSFAVCEGKKQDEAVDFLREELRRLRAGELDLVEADVKKSFFLSGDSFGPQDILPGIQLKALPFHSLRSFRDFEALLDAVTSEDLLLGLKAISRVTGQRTLICRQPGPSTSLEQGSEKKQQTDEDEGWKGSLSASQVGHLSLDDFAGDERDPSAAGGLFVMRDQFRRD</sequence>
<dbReference type="Gene3D" id="3.30.830.10">
    <property type="entry name" value="Metalloenzyme, LuxS/M16 peptidase-like"/>
    <property type="match status" value="2"/>
</dbReference>
<dbReference type="GO" id="GO:0046872">
    <property type="term" value="F:metal ion binding"/>
    <property type="evidence" value="ECO:0007669"/>
    <property type="project" value="InterPro"/>
</dbReference>
<feature type="signal peptide" evidence="2">
    <location>
        <begin position="1"/>
        <end position="26"/>
    </location>
</feature>
<name>A0A0G4HGS3_9ALVE</name>
<evidence type="ECO:0000313" key="3">
    <source>
        <dbReference type="EMBL" id="CEM43193.1"/>
    </source>
</evidence>
<feature type="compositionally biased region" description="Basic and acidic residues" evidence="1">
    <location>
        <begin position="415"/>
        <end position="425"/>
    </location>
</feature>
<dbReference type="SUPFAM" id="SSF63411">
    <property type="entry name" value="LuxS/MPP-like metallohydrolase"/>
    <property type="match status" value="1"/>
</dbReference>
<keyword evidence="2" id="KW-0732">Signal</keyword>
<dbReference type="VEuPathDB" id="CryptoDB:Cvel_1016"/>
<accession>A0A0G4HGS3</accession>
<proteinExistence type="predicted"/>
<feature type="region of interest" description="Disordered" evidence="1">
    <location>
        <begin position="322"/>
        <end position="383"/>
    </location>
</feature>
<feature type="compositionally biased region" description="Basic and acidic residues" evidence="1">
    <location>
        <begin position="365"/>
        <end position="379"/>
    </location>
</feature>
<organism evidence="3">
    <name type="scientific">Chromera velia CCMP2878</name>
    <dbReference type="NCBI Taxonomy" id="1169474"/>
    <lineage>
        <taxon>Eukaryota</taxon>
        <taxon>Sar</taxon>
        <taxon>Alveolata</taxon>
        <taxon>Colpodellida</taxon>
        <taxon>Chromeraceae</taxon>
        <taxon>Chromera</taxon>
    </lineage>
</organism>